<proteinExistence type="predicted"/>
<reference evidence="1" key="1">
    <citation type="journal article" date="2021" name="Microb. Physiol.">
        <title>Proteogenomic Insights into the Physiology of Marine, Sulfate-Reducing, Filamentous Desulfonema limicola and Desulfonema magnum.</title>
        <authorList>
            <person name="Schnaars V."/>
            <person name="Wohlbrand L."/>
            <person name="Scheve S."/>
            <person name="Hinrichs C."/>
            <person name="Reinhardt R."/>
            <person name="Rabus R."/>
        </authorList>
    </citation>
    <scope>NUCLEOTIDE SEQUENCE</scope>
    <source>
        <strain evidence="1">4be13</strain>
    </source>
</reference>
<dbReference type="AlphaFoldDB" id="A0A975BPA2"/>
<organism evidence="1 2">
    <name type="scientific">Desulfonema magnum</name>
    <dbReference type="NCBI Taxonomy" id="45655"/>
    <lineage>
        <taxon>Bacteria</taxon>
        <taxon>Pseudomonadati</taxon>
        <taxon>Thermodesulfobacteriota</taxon>
        <taxon>Desulfobacteria</taxon>
        <taxon>Desulfobacterales</taxon>
        <taxon>Desulfococcaceae</taxon>
        <taxon>Desulfonema</taxon>
    </lineage>
</organism>
<evidence type="ECO:0000313" key="1">
    <source>
        <dbReference type="EMBL" id="QTA89197.1"/>
    </source>
</evidence>
<accession>A0A975BPA2</accession>
<dbReference type="EMBL" id="CP061800">
    <property type="protein sequence ID" value="QTA89197.1"/>
    <property type="molecule type" value="Genomic_DNA"/>
</dbReference>
<name>A0A975BPA2_9BACT</name>
<gene>
    <name evidence="1" type="ORF">dnm_052470</name>
</gene>
<dbReference type="Proteomes" id="UP000663722">
    <property type="component" value="Chromosome"/>
</dbReference>
<keyword evidence="2" id="KW-1185">Reference proteome</keyword>
<sequence length="80" mass="9730">MLILFHKIFVFVSKLKKITFTITQITKKQAMQFSFKKTLTLKIISNIIRIQKIQELFFRFGLSSFFLLIFIKHRRLHRIL</sequence>
<protein>
    <submittedName>
        <fullName evidence="1">Uncharacterized protein</fullName>
    </submittedName>
</protein>
<dbReference type="KEGG" id="dmm:dnm_052470"/>
<evidence type="ECO:0000313" key="2">
    <source>
        <dbReference type="Proteomes" id="UP000663722"/>
    </source>
</evidence>